<protein>
    <submittedName>
        <fullName evidence="2">Uncharacterized protein</fullName>
    </submittedName>
</protein>
<dbReference type="AlphaFoldDB" id="A0A813JGG4"/>
<feature type="non-terminal residue" evidence="2">
    <location>
        <position position="1"/>
    </location>
</feature>
<reference evidence="2" key="1">
    <citation type="submission" date="2021-02" db="EMBL/GenBank/DDBJ databases">
        <authorList>
            <person name="Dougan E. K."/>
            <person name="Rhodes N."/>
            <person name="Thang M."/>
            <person name="Chan C."/>
        </authorList>
    </citation>
    <scope>NUCLEOTIDE SEQUENCE</scope>
</reference>
<sequence>NETFILAAEDTRYDLPTTELIARHWQHAGKPAPFFSQGSLEGFTSLVCSDKAHRELDGSSERVSTNNNSKTNNRK</sequence>
<feature type="compositionally biased region" description="Low complexity" evidence="1">
    <location>
        <begin position="62"/>
        <end position="75"/>
    </location>
</feature>
<feature type="region of interest" description="Disordered" evidence="1">
    <location>
        <begin position="54"/>
        <end position="75"/>
    </location>
</feature>
<dbReference type="EMBL" id="CAJNNW010025533">
    <property type="protein sequence ID" value="CAE8677590.1"/>
    <property type="molecule type" value="Genomic_DNA"/>
</dbReference>
<gene>
    <name evidence="2" type="ORF">PGLA2088_LOCUS20383</name>
</gene>
<organism evidence="2 3">
    <name type="scientific">Polarella glacialis</name>
    <name type="common">Dinoflagellate</name>
    <dbReference type="NCBI Taxonomy" id="89957"/>
    <lineage>
        <taxon>Eukaryota</taxon>
        <taxon>Sar</taxon>
        <taxon>Alveolata</taxon>
        <taxon>Dinophyceae</taxon>
        <taxon>Suessiales</taxon>
        <taxon>Suessiaceae</taxon>
        <taxon>Polarella</taxon>
    </lineage>
</organism>
<evidence type="ECO:0000256" key="1">
    <source>
        <dbReference type="SAM" id="MobiDB-lite"/>
    </source>
</evidence>
<evidence type="ECO:0000313" key="3">
    <source>
        <dbReference type="Proteomes" id="UP000626109"/>
    </source>
</evidence>
<evidence type="ECO:0000313" key="2">
    <source>
        <dbReference type="EMBL" id="CAE8677590.1"/>
    </source>
</evidence>
<dbReference type="Proteomes" id="UP000626109">
    <property type="component" value="Unassembled WGS sequence"/>
</dbReference>
<comment type="caution">
    <text evidence="2">The sequence shown here is derived from an EMBL/GenBank/DDBJ whole genome shotgun (WGS) entry which is preliminary data.</text>
</comment>
<accession>A0A813JGG4</accession>
<name>A0A813JGG4_POLGL</name>
<proteinExistence type="predicted"/>